<comment type="caution">
    <text evidence="9">The sequence shown here is derived from an EMBL/GenBank/DDBJ whole genome shotgun (WGS) entry which is preliminary data.</text>
</comment>
<gene>
    <name evidence="9" type="ORF">D8M04_02475</name>
</gene>
<evidence type="ECO:0000256" key="4">
    <source>
        <dbReference type="ARBA" id="ARBA00022692"/>
    </source>
</evidence>
<keyword evidence="6 7" id="KW-0472">Membrane</keyword>
<reference evidence="9 10" key="1">
    <citation type="submission" date="2018-10" db="EMBL/GenBank/DDBJ databases">
        <title>Oceanobacillus sp. YLB-02 draft genome.</title>
        <authorList>
            <person name="Yu L."/>
        </authorList>
    </citation>
    <scope>NUCLEOTIDE SEQUENCE [LARGE SCALE GENOMIC DNA]</scope>
    <source>
        <strain evidence="9 10">YLB-02</strain>
    </source>
</reference>
<comment type="cofactor">
    <cofactor evidence="1">
        <name>Zn(2+)</name>
        <dbReference type="ChEBI" id="CHEBI:29105"/>
    </cofactor>
</comment>
<evidence type="ECO:0000259" key="8">
    <source>
        <dbReference type="Pfam" id="PF02163"/>
    </source>
</evidence>
<proteinExistence type="inferred from homology"/>
<dbReference type="RefSeq" id="WP_121521074.1">
    <property type="nucleotide sequence ID" value="NZ_RCHR01000001.1"/>
</dbReference>
<comment type="subcellular location">
    <subcellularLocation>
        <location evidence="2">Membrane</location>
        <topology evidence="2">Multi-pass membrane protein</topology>
    </subcellularLocation>
</comment>
<dbReference type="OrthoDB" id="2080990at2"/>
<evidence type="ECO:0000256" key="1">
    <source>
        <dbReference type="ARBA" id="ARBA00001947"/>
    </source>
</evidence>
<accession>A0A498DI03</accession>
<dbReference type="GO" id="GO:0016020">
    <property type="term" value="C:membrane"/>
    <property type="evidence" value="ECO:0007669"/>
    <property type="project" value="UniProtKB-SubCell"/>
</dbReference>
<name>A0A498DI03_9BACI</name>
<keyword evidence="5 7" id="KW-1133">Transmembrane helix</keyword>
<dbReference type="GO" id="GO:0006508">
    <property type="term" value="P:proteolysis"/>
    <property type="evidence" value="ECO:0007669"/>
    <property type="project" value="InterPro"/>
</dbReference>
<evidence type="ECO:0000256" key="3">
    <source>
        <dbReference type="ARBA" id="ARBA00007931"/>
    </source>
</evidence>
<evidence type="ECO:0000313" key="10">
    <source>
        <dbReference type="Proteomes" id="UP000270219"/>
    </source>
</evidence>
<evidence type="ECO:0000256" key="5">
    <source>
        <dbReference type="ARBA" id="ARBA00022989"/>
    </source>
</evidence>
<feature type="transmembrane region" description="Helical" evidence="7">
    <location>
        <begin position="6"/>
        <end position="23"/>
    </location>
</feature>
<evidence type="ECO:0000256" key="6">
    <source>
        <dbReference type="ARBA" id="ARBA00023136"/>
    </source>
</evidence>
<dbReference type="Proteomes" id="UP000270219">
    <property type="component" value="Unassembled WGS sequence"/>
</dbReference>
<evidence type="ECO:0000256" key="2">
    <source>
        <dbReference type="ARBA" id="ARBA00004141"/>
    </source>
</evidence>
<feature type="domain" description="Peptidase M50" evidence="8">
    <location>
        <begin position="15"/>
        <end position="108"/>
    </location>
</feature>
<dbReference type="Pfam" id="PF02163">
    <property type="entry name" value="Peptidase_M50"/>
    <property type="match status" value="1"/>
</dbReference>
<keyword evidence="4 7" id="KW-0812">Transmembrane</keyword>
<evidence type="ECO:0000313" key="9">
    <source>
        <dbReference type="EMBL" id="RLL48159.1"/>
    </source>
</evidence>
<dbReference type="InterPro" id="IPR008915">
    <property type="entry name" value="Peptidase_M50"/>
</dbReference>
<dbReference type="AlphaFoldDB" id="A0A498DI03"/>
<dbReference type="CDD" id="cd05709">
    <property type="entry name" value="S2P-M50"/>
    <property type="match status" value="1"/>
</dbReference>
<evidence type="ECO:0000256" key="7">
    <source>
        <dbReference type="SAM" id="Phobius"/>
    </source>
</evidence>
<feature type="transmembrane region" description="Helical" evidence="7">
    <location>
        <begin position="112"/>
        <end position="130"/>
    </location>
</feature>
<dbReference type="EMBL" id="RCHR01000001">
    <property type="protein sequence ID" value="RLL48159.1"/>
    <property type="molecule type" value="Genomic_DNA"/>
</dbReference>
<protein>
    <submittedName>
        <fullName evidence="9">M50 family peptidase</fullName>
    </submittedName>
</protein>
<organism evidence="9 10">
    <name type="scientific">Oceanobacillus piezotolerans</name>
    <dbReference type="NCBI Taxonomy" id="2448030"/>
    <lineage>
        <taxon>Bacteria</taxon>
        <taxon>Bacillati</taxon>
        <taxon>Bacillota</taxon>
        <taxon>Bacilli</taxon>
        <taxon>Bacillales</taxon>
        <taxon>Bacillaceae</taxon>
        <taxon>Oceanobacillus</taxon>
    </lineage>
</organism>
<sequence length="153" mass="17326">MIILLFFYLLLIVSPISIFFHELGHAIGAMKVKANSVSLTIGMGEKLFSLSMRNLSIVINKMYFMGGVTKSNRNSDYKVHEQVLISLMGPFANGVLSIILLILYFYFPNPNLYFEIGIGFNIWLFITNLLPIRIRGKSTDGYLILEALSTKHE</sequence>
<feature type="transmembrane region" description="Helical" evidence="7">
    <location>
        <begin position="83"/>
        <end position="106"/>
    </location>
</feature>
<comment type="similarity">
    <text evidence="3">Belongs to the peptidase M50B family.</text>
</comment>
<keyword evidence="10" id="KW-1185">Reference proteome</keyword>